<dbReference type="Proteomes" id="UP000318483">
    <property type="component" value="Chromosome"/>
</dbReference>
<protein>
    <submittedName>
        <fullName evidence="1">Uncharacterized protein</fullName>
    </submittedName>
</protein>
<dbReference type="KEGG" id="lit:FPZ52_08035"/>
<name>A0A5B8I9F5_9RHOB</name>
<dbReference type="EMBL" id="CP042261">
    <property type="protein sequence ID" value="QDY69576.1"/>
    <property type="molecule type" value="Genomic_DNA"/>
</dbReference>
<gene>
    <name evidence="1" type="ORF">FPZ52_08035</name>
</gene>
<evidence type="ECO:0000313" key="1">
    <source>
        <dbReference type="EMBL" id="QDY69576.1"/>
    </source>
</evidence>
<sequence>MSNHWYISHSREEVTLARVLPVRFDLSAEITMPVLRKTVLAHEVRKDVWRSLQGLRGFSPVVTVREELRGLRIIAGGRIENAKSVPPSLQSRLEAVLNDPHRQARWRQHARIRP</sequence>
<dbReference type="AlphaFoldDB" id="A0A5B8I9F5"/>
<reference evidence="1 2" key="1">
    <citation type="submission" date="2019-07" db="EMBL/GenBank/DDBJ databases">
        <title>Litoreibacter alkalisoli sp. nov., isolated from saline-alkaline soil.</title>
        <authorList>
            <person name="Wang S."/>
            <person name="Xu L."/>
            <person name="Xing Y.-T."/>
            <person name="Sun J.-Q."/>
        </authorList>
    </citation>
    <scope>NUCLEOTIDE SEQUENCE [LARGE SCALE GENOMIC DNA]</scope>
    <source>
        <strain evidence="1 2">LN3S51</strain>
    </source>
</reference>
<accession>A0A5B8I9F5</accession>
<dbReference type="OrthoDB" id="7658483at2"/>
<dbReference type="RefSeq" id="WP_146364954.1">
    <property type="nucleotide sequence ID" value="NZ_CP042261.1"/>
</dbReference>
<organism evidence="1 2">
    <name type="scientific">Qingshengfaniella alkalisoli</name>
    <dbReference type="NCBI Taxonomy" id="2599296"/>
    <lineage>
        <taxon>Bacteria</taxon>
        <taxon>Pseudomonadati</taxon>
        <taxon>Pseudomonadota</taxon>
        <taxon>Alphaproteobacteria</taxon>
        <taxon>Rhodobacterales</taxon>
        <taxon>Paracoccaceae</taxon>
        <taxon>Qingshengfaniella</taxon>
    </lineage>
</organism>
<keyword evidence="2" id="KW-1185">Reference proteome</keyword>
<evidence type="ECO:0000313" key="2">
    <source>
        <dbReference type="Proteomes" id="UP000318483"/>
    </source>
</evidence>
<proteinExistence type="predicted"/>